<accession>A0A0E9WUC8</accession>
<evidence type="ECO:0000313" key="1">
    <source>
        <dbReference type="EMBL" id="JAH93841.1"/>
    </source>
</evidence>
<sequence>MFCDAHHLNLRCRMRQIKLQIYLLENCFFKKVFLLLF</sequence>
<reference evidence="1" key="2">
    <citation type="journal article" date="2015" name="Fish Shellfish Immunol.">
        <title>Early steps in the European eel (Anguilla anguilla)-Vibrio vulnificus interaction in the gills: Role of the RtxA13 toxin.</title>
        <authorList>
            <person name="Callol A."/>
            <person name="Pajuelo D."/>
            <person name="Ebbesson L."/>
            <person name="Teles M."/>
            <person name="MacKenzie S."/>
            <person name="Amaro C."/>
        </authorList>
    </citation>
    <scope>NUCLEOTIDE SEQUENCE</scope>
</reference>
<reference evidence="1" key="1">
    <citation type="submission" date="2014-11" db="EMBL/GenBank/DDBJ databases">
        <authorList>
            <person name="Amaro Gonzalez C."/>
        </authorList>
    </citation>
    <scope>NUCLEOTIDE SEQUENCE</scope>
</reference>
<organism evidence="1">
    <name type="scientific">Anguilla anguilla</name>
    <name type="common">European freshwater eel</name>
    <name type="synonym">Muraena anguilla</name>
    <dbReference type="NCBI Taxonomy" id="7936"/>
    <lineage>
        <taxon>Eukaryota</taxon>
        <taxon>Metazoa</taxon>
        <taxon>Chordata</taxon>
        <taxon>Craniata</taxon>
        <taxon>Vertebrata</taxon>
        <taxon>Euteleostomi</taxon>
        <taxon>Actinopterygii</taxon>
        <taxon>Neopterygii</taxon>
        <taxon>Teleostei</taxon>
        <taxon>Anguilliformes</taxon>
        <taxon>Anguillidae</taxon>
        <taxon>Anguilla</taxon>
    </lineage>
</organism>
<protein>
    <submittedName>
        <fullName evidence="1">Uncharacterized protein</fullName>
    </submittedName>
</protein>
<proteinExistence type="predicted"/>
<dbReference type="EMBL" id="GBXM01014736">
    <property type="protein sequence ID" value="JAH93841.1"/>
    <property type="molecule type" value="Transcribed_RNA"/>
</dbReference>
<name>A0A0E9WUC8_ANGAN</name>
<dbReference type="AlphaFoldDB" id="A0A0E9WUC8"/>